<dbReference type="AlphaFoldDB" id="A0AAU7DGU0"/>
<protein>
    <submittedName>
        <fullName evidence="3">VWA domain-containing protein</fullName>
    </submittedName>
</protein>
<feature type="chain" id="PRO_5044008796" evidence="2">
    <location>
        <begin position="22"/>
        <end position="624"/>
    </location>
</feature>
<feature type="region of interest" description="Disordered" evidence="1">
    <location>
        <begin position="332"/>
        <end position="371"/>
    </location>
</feature>
<dbReference type="InterPro" id="IPR017802">
    <property type="entry name" value="VWFA-rel_acidobac-type"/>
</dbReference>
<evidence type="ECO:0000313" key="3">
    <source>
        <dbReference type="EMBL" id="XBH17272.1"/>
    </source>
</evidence>
<sequence>MKRLRMGITAFAAICATALLAQSNDSTNSLPETTLRVNSRAVLVDVIVTDKNGNPVKGLKQGDFRVLEEGKKQSIGYFEEHNAESLASSRRNGTLPQMPPNEFTNFSPLPMPPAVNVLVLDALNTPMADQMYLKKAAEHYLKTLKPGTRLAIFTMSMRLSFIQGFSDDPALLAAALGYRKNDKSEPAVLLESQEESHAEGKTLEMMTEMEAAGSNQVAFSVSPQSIAAFQQFLQETHYSQDSDREYRTLQNLNQLAAFLGSFPGRKNVIWMSGAFPLELFGQTSMRFEGSIDKTINMLAAARVAIYPVDVRGADVPRYYQAENLLDPTITSAPQLLGPPPAVTGDAPSAGEGGLSGGLQNERQKKNSSDSTMDMLAQETGGKAFYNMNDLSEIIGKVTDQSSNFYTISYSPTNSRMDGSYRKIELKVGDNEHYKLSYRQGYIARDDALPGAAQGRQEQAAESASQNPTRLDPLEPFMVFGMPESEQILYKTLVQQMNAKATGTAAAKPSLNGPLDRYSVDFALDLDDLHLKLGQDGVHTGRLNLSMIVYDKYGRAASREDHLVNLAIKPDAYAAFQKTGLQMHGQIAAPKGQYWLRTGVYDEASHKVGTLEIPLNAVKRSVASK</sequence>
<evidence type="ECO:0000256" key="1">
    <source>
        <dbReference type="SAM" id="MobiDB-lite"/>
    </source>
</evidence>
<name>A0AAU7DGU0_9BACT</name>
<evidence type="ECO:0000256" key="2">
    <source>
        <dbReference type="SAM" id="SignalP"/>
    </source>
</evidence>
<dbReference type="NCBIfam" id="TIGR03436">
    <property type="entry name" value="acidobact_VWFA"/>
    <property type="match status" value="1"/>
</dbReference>
<reference evidence="3" key="1">
    <citation type="submission" date="2023-03" db="EMBL/GenBank/DDBJ databases">
        <title>Edaphobacter sp.</title>
        <authorList>
            <person name="Huber K.J."/>
            <person name="Papendorf J."/>
            <person name="Pilke C."/>
            <person name="Bunk B."/>
            <person name="Sproeer C."/>
            <person name="Pester M."/>
        </authorList>
    </citation>
    <scope>NUCLEOTIDE SEQUENCE</scope>
    <source>
        <strain evidence="3">DSM 110680</strain>
    </source>
</reference>
<dbReference type="RefSeq" id="WP_348262503.1">
    <property type="nucleotide sequence ID" value="NZ_CP121196.1"/>
</dbReference>
<accession>A0AAU7DGU0</accession>
<feature type="compositionally biased region" description="Low complexity" evidence="1">
    <location>
        <begin position="450"/>
        <end position="465"/>
    </location>
</feature>
<organism evidence="3">
    <name type="scientific">Telmatobacter sp. DSM 110680</name>
    <dbReference type="NCBI Taxonomy" id="3036704"/>
    <lineage>
        <taxon>Bacteria</taxon>
        <taxon>Pseudomonadati</taxon>
        <taxon>Acidobacteriota</taxon>
        <taxon>Terriglobia</taxon>
        <taxon>Terriglobales</taxon>
        <taxon>Acidobacteriaceae</taxon>
        <taxon>Telmatobacter</taxon>
    </lineage>
</organism>
<dbReference type="EMBL" id="CP121196">
    <property type="protein sequence ID" value="XBH17272.1"/>
    <property type="molecule type" value="Genomic_DNA"/>
</dbReference>
<gene>
    <name evidence="3" type="ORF">P8935_22235</name>
</gene>
<keyword evidence="2" id="KW-0732">Signal</keyword>
<feature type="signal peptide" evidence="2">
    <location>
        <begin position="1"/>
        <end position="21"/>
    </location>
</feature>
<proteinExistence type="predicted"/>
<feature type="region of interest" description="Disordered" evidence="1">
    <location>
        <begin position="450"/>
        <end position="470"/>
    </location>
</feature>